<organism evidence="2">
    <name type="scientific">uncultured marine virus</name>
    <dbReference type="NCBI Taxonomy" id="186617"/>
    <lineage>
        <taxon>Viruses</taxon>
        <taxon>environmental samples</taxon>
    </lineage>
</organism>
<name>A0A0F7L2B7_9VIRU</name>
<proteinExistence type="predicted"/>
<sequence>MRPLDDAQPCPRRSERGLHGGHLGRECGLCRGGGYELALDRGLLVPAVILPLPVNEPVRGAADCQRPVDDGKLTRHRCGH</sequence>
<evidence type="ECO:0000313" key="2">
    <source>
        <dbReference type="EMBL" id="AKH46699.1"/>
    </source>
</evidence>
<dbReference type="EMBL" id="KR029585">
    <property type="protein sequence ID" value="AKH46699.1"/>
    <property type="molecule type" value="Genomic_DNA"/>
</dbReference>
<feature type="region of interest" description="Disordered" evidence="1">
    <location>
        <begin position="1"/>
        <end position="22"/>
    </location>
</feature>
<accession>A0A0F7L2B7</accession>
<evidence type="ECO:0000256" key="1">
    <source>
        <dbReference type="SAM" id="MobiDB-lite"/>
    </source>
</evidence>
<reference evidence="2" key="2">
    <citation type="submission" date="2015-03" db="EMBL/GenBank/DDBJ databases">
        <authorList>
            <person name="Chow C.-E.T."/>
            <person name="Winget D.M."/>
            <person name="White R.A.III."/>
            <person name="Hallam S.J."/>
            <person name="Suttle C.A."/>
        </authorList>
    </citation>
    <scope>NUCLEOTIDE SEQUENCE</scope>
    <source>
        <strain evidence="2">Anoxic2_1</strain>
    </source>
</reference>
<protein>
    <submittedName>
        <fullName evidence="2">Uncharacterized protein</fullName>
    </submittedName>
</protein>
<reference evidence="2" key="1">
    <citation type="journal article" date="2015" name="Front. Microbiol.">
        <title>Combining genomic sequencing methods to explore viral diversity and reveal potential virus-host interactions.</title>
        <authorList>
            <person name="Chow C.E."/>
            <person name="Winget D.M."/>
            <person name="White R.A.III."/>
            <person name="Hallam S.J."/>
            <person name="Suttle C.A."/>
        </authorList>
    </citation>
    <scope>NUCLEOTIDE SEQUENCE</scope>
    <source>
        <strain evidence="2">Anoxic2_1</strain>
    </source>
</reference>